<keyword evidence="3" id="KW-1185">Reference proteome</keyword>
<dbReference type="OrthoDB" id="3945906at2759"/>
<organism evidence="2 3">
    <name type="scientific">Zopfia rhizophila CBS 207.26</name>
    <dbReference type="NCBI Taxonomy" id="1314779"/>
    <lineage>
        <taxon>Eukaryota</taxon>
        <taxon>Fungi</taxon>
        <taxon>Dikarya</taxon>
        <taxon>Ascomycota</taxon>
        <taxon>Pezizomycotina</taxon>
        <taxon>Dothideomycetes</taxon>
        <taxon>Dothideomycetes incertae sedis</taxon>
        <taxon>Zopfiaceae</taxon>
        <taxon>Zopfia</taxon>
    </lineage>
</organism>
<gene>
    <name evidence="2" type="ORF">K469DRAFT_637231</name>
</gene>
<feature type="coiled-coil region" evidence="1">
    <location>
        <begin position="456"/>
        <end position="546"/>
    </location>
</feature>
<evidence type="ECO:0000313" key="3">
    <source>
        <dbReference type="Proteomes" id="UP000800200"/>
    </source>
</evidence>
<keyword evidence="1" id="KW-0175">Coiled coil</keyword>
<dbReference type="AlphaFoldDB" id="A0A6A6DS75"/>
<dbReference type="EMBL" id="ML994650">
    <property type="protein sequence ID" value="KAF2181913.1"/>
    <property type="molecule type" value="Genomic_DNA"/>
</dbReference>
<reference evidence="2" key="1">
    <citation type="journal article" date="2020" name="Stud. Mycol.">
        <title>101 Dothideomycetes genomes: a test case for predicting lifestyles and emergence of pathogens.</title>
        <authorList>
            <person name="Haridas S."/>
            <person name="Albert R."/>
            <person name="Binder M."/>
            <person name="Bloem J."/>
            <person name="Labutti K."/>
            <person name="Salamov A."/>
            <person name="Andreopoulos B."/>
            <person name="Baker S."/>
            <person name="Barry K."/>
            <person name="Bills G."/>
            <person name="Bluhm B."/>
            <person name="Cannon C."/>
            <person name="Castanera R."/>
            <person name="Culley D."/>
            <person name="Daum C."/>
            <person name="Ezra D."/>
            <person name="Gonzalez J."/>
            <person name="Henrissat B."/>
            <person name="Kuo A."/>
            <person name="Liang C."/>
            <person name="Lipzen A."/>
            <person name="Lutzoni F."/>
            <person name="Magnuson J."/>
            <person name="Mondo S."/>
            <person name="Nolan M."/>
            <person name="Ohm R."/>
            <person name="Pangilinan J."/>
            <person name="Park H.-J."/>
            <person name="Ramirez L."/>
            <person name="Alfaro M."/>
            <person name="Sun H."/>
            <person name="Tritt A."/>
            <person name="Yoshinaga Y."/>
            <person name="Zwiers L.-H."/>
            <person name="Turgeon B."/>
            <person name="Goodwin S."/>
            <person name="Spatafora J."/>
            <person name="Crous P."/>
            <person name="Grigoriev I."/>
        </authorList>
    </citation>
    <scope>NUCLEOTIDE SEQUENCE</scope>
    <source>
        <strain evidence="2">CBS 207.26</strain>
    </source>
</reference>
<dbReference type="Proteomes" id="UP000800200">
    <property type="component" value="Unassembled WGS sequence"/>
</dbReference>
<sequence length="567" mass="64039">MDAVQYSGASQLAITQDENMQREVSMHVANFDKSVSSAVTNTRKLLNLIRDSVKKEGSEAESELATVDHFWAELERLFQLANGAKAALPKFMDRQKENMKLFHNAEMNNMMYAMQGELNVQHNKVNVENSLILDQRQSFIDYKAKTEPELQELSELQERVSRLTLDKGLLRTELSKSQEELDKAKISNEEGIKIAENLQNEVGALQASKKELSMENDSLRKTISDLQQKVVDAEQKRTDSYEQELRRLTDAVGKETQKCSGLETLVRTLKSDESPKAELEQLKILYVTQQTKYKNQASEHSRLFATHRELVCEFESLKSQVTPLKTENAGLKESLTKIEELEAANSSLEHAKESLQTSLVKMQARASKSHDDAAEAARQAEDFKNEIEDLKKKLKKADRDNEELETENNELLGKQTEYKKMAAAFNTLKSGNAKLLVTVQELERKKPTGSVDQATLDAAAKEKKALADELNAIKAEKDKLKGELAEWTELATKSYLQYKETAAEIKEVENAKLELIQRLAEAKKICDLKEKQIANLIEANKKSQANGTTESVGYWKGRYESLLAKVS</sequence>
<evidence type="ECO:0000313" key="2">
    <source>
        <dbReference type="EMBL" id="KAF2181913.1"/>
    </source>
</evidence>
<protein>
    <submittedName>
        <fullName evidence="2">Uncharacterized protein</fullName>
    </submittedName>
</protein>
<feature type="coiled-coil region" evidence="1">
    <location>
        <begin position="181"/>
        <end position="251"/>
    </location>
</feature>
<feature type="coiled-coil region" evidence="1">
    <location>
        <begin position="331"/>
        <end position="421"/>
    </location>
</feature>
<evidence type="ECO:0000256" key="1">
    <source>
        <dbReference type="SAM" id="Coils"/>
    </source>
</evidence>
<proteinExistence type="predicted"/>
<accession>A0A6A6DS75</accession>
<name>A0A6A6DS75_9PEZI</name>